<feature type="domain" description="RNase H type-1" evidence="1">
    <location>
        <begin position="8"/>
        <end position="125"/>
    </location>
</feature>
<evidence type="ECO:0000313" key="2">
    <source>
        <dbReference type="EMBL" id="KAF2576863.1"/>
    </source>
</evidence>
<dbReference type="InterPro" id="IPR052929">
    <property type="entry name" value="RNase_H-like_EbsB-rel"/>
</dbReference>
<dbReference type="Pfam" id="PF13456">
    <property type="entry name" value="RVT_3"/>
    <property type="match status" value="1"/>
</dbReference>
<dbReference type="AlphaFoldDB" id="A0A8S9J5T5"/>
<evidence type="ECO:0000313" key="3">
    <source>
        <dbReference type="EMBL" id="KAF2614745.1"/>
    </source>
</evidence>
<protein>
    <recommendedName>
        <fullName evidence="1">RNase H type-1 domain-containing protein</fullName>
    </recommendedName>
</protein>
<dbReference type="InterPro" id="IPR044730">
    <property type="entry name" value="RNase_H-like_dom_plant"/>
</dbReference>
<dbReference type="SUPFAM" id="SSF53098">
    <property type="entry name" value="Ribonuclease H-like"/>
    <property type="match status" value="1"/>
</dbReference>
<dbReference type="Proteomes" id="UP000712281">
    <property type="component" value="Unassembled WGS sequence"/>
</dbReference>
<dbReference type="EMBL" id="QGKW02001660">
    <property type="protein sequence ID" value="KAF2576863.1"/>
    <property type="molecule type" value="Genomic_DNA"/>
</dbReference>
<dbReference type="GO" id="GO:0003676">
    <property type="term" value="F:nucleic acid binding"/>
    <property type="evidence" value="ECO:0007669"/>
    <property type="project" value="InterPro"/>
</dbReference>
<dbReference type="CDD" id="cd06222">
    <property type="entry name" value="RNase_H_like"/>
    <property type="match status" value="1"/>
</dbReference>
<evidence type="ECO:0000259" key="1">
    <source>
        <dbReference type="Pfam" id="PF13456"/>
    </source>
</evidence>
<dbReference type="Gene3D" id="3.30.420.10">
    <property type="entry name" value="Ribonuclease H-like superfamily/Ribonuclease H"/>
    <property type="match status" value="1"/>
</dbReference>
<dbReference type="EMBL" id="QGKY02000089">
    <property type="protein sequence ID" value="KAF2614745.1"/>
    <property type="molecule type" value="Genomic_DNA"/>
</dbReference>
<dbReference type="PANTHER" id="PTHR47074:SF11">
    <property type="entry name" value="REVERSE TRANSCRIPTASE-LIKE PROTEIN"/>
    <property type="match status" value="1"/>
</dbReference>
<dbReference type="InterPro" id="IPR036397">
    <property type="entry name" value="RNaseH_sf"/>
</dbReference>
<accession>A0A8S9J5T5</accession>
<name>A0A8S9J5T5_BRACR</name>
<dbReference type="GO" id="GO:0004523">
    <property type="term" value="F:RNA-DNA hybrid ribonuclease activity"/>
    <property type="evidence" value="ECO:0007669"/>
    <property type="project" value="InterPro"/>
</dbReference>
<dbReference type="PANTHER" id="PTHR47074">
    <property type="entry name" value="BNAC02G40300D PROTEIN"/>
    <property type="match status" value="1"/>
</dbReference>
<comment type="caution">
    <text evidence="2">The sequence shown here is derived from an EMBL/GenBank/DDBJ whole genome shotgun (WGS) entry which is preliminary data.</text>
</comment>
<proteinExistence type="predicted"/>
<organism evidence="2 4">
    <name type="scientific">Brassica cretica</name>
    <name type="common">Mustard</name>
    <dbReference type="NCBI Taxonomy" id="69181"/>
    <lineage>
        <taxon>Eukaryota</taxon>
        <taxon>Viridiplantae</taxon>
        <taxon>Streptophyta</taxon>
        <taxon>Embryophyta</taxon>
        <taxon>Tracheophyta</taxon>
        <taxon>Spermatophyta</taxon>
        <taxon>Magnoliopsida</taxon>
        <taxon>eudicotyledons</taxon>
        <taxon>Gunneridae</taxon>
        <taxon>Pentapetalae</taxon>
        <taxon>rosids</taxon>
        <taxon>malvids</taxon>
        <taxon>Brassicales</taxon>
        <taxon>Brassicaceae</taxon>
        <taxon>Brassiceae</taxon>
        <taxon>Brassica</taxon>
    </lineage>
</organism>
<evidence type="ECO:0000313" key="4">
    <source>
        <dbReference type="Proteomes" id="UP000712281"/>
    </source>
</evidence>
<dbReference type="InterPro" id="IPR002156">
    <property type="entry name" value="RNaseH_domain"/>
</dbReference>
<sequence>MNTALVRSDSAWNASTRRAGLGWTTRTRNQRTSSTDTVDHVSSPLLAESLALRAALTECREMHVRDLRCEAYSSQLIRAVTSNSKSKEIYGIVADIKSLALSFVVISFCWIPREMNSEADLLAKQSLSTKQVNRVITTANQLYDD</sequence>
<gene>
    <name evidence="2" type="ORF">F2Q68_00006457</name>
    <name evidence="3" type="ORF">F2Q70_00013443</name>
</gene>
<dbReference type="InterPro" id="IPR012337">
    <property type="entry name" value="RNaseH-like_sf"/>
</dbReference>
<reference evidence="2" key="1">
    <citation type="submission" date="2019-12" db="EMBL/GenBank/DDBJ databases">
        <title>Genome sequencing and annotation of Brassica cretica.</title>
        <authorList>
            <person name="Studholme D.J."/>
            <person name="Sarris P.F."/>
        </authorList>
    </citation>
    <scope>NUCLEOTIDE SEQUENCE</scope>
    <source>
        <strain evidence="2">PFS-001/15</strain>
        <strain evidence="3">PFS-102/07</strain>
        <tissue evidence="2">Leaf</tissue>
    </source>
</reference>